<dbReference type="SUPFAM" id="SSF57701">
    <property type="entry name" value="Zn2/Cys6 DNA-binding domain"/>
    <property type="match status" value="1"/>
</dbReference>
<reference evidence="8 9" key="1">
    <citation type="journal article" date="2021" name="BMC Genomics">
        <title>Telomere-to-telomere genome assembly of asparaginase-producing Trichoderma simmonsii.</title>
        <authorList>
            <person name="Chung D."/>
            <person name="Kwon Y.M."/>
            <person name="Yang Y."/>
        </authorList>
    </citation>
    <scope>NUCLEOTIDE SEQUENCE [LARGE SCALE GENOMIC DNA]</scope>
    <source>
        <strain evidence="8 9">GH-Sj1</strain>
    </source>
</reference>
<dbReference type="Proteomes" id="UP000826661">
    <property type="component" value="Chromosome V"/>
</dbReference>
<dbReference type="InterPro" id="IPR050815">
    <property type="entry name" value="TF_fung"/>
</dbReference>
<keyword evidence="5" id="KW-0539">Nucleus</keyword>
<evidence type="ECO:0000256" key="5">
    <source>
        <dbReference type="ARBA" id="ARBA00023242"/>
    </source>
</evidence>
<dbReference type="SMART" id="SM00066">
    <property type="entry name" value="GAL4"/>
    <property type="match status" value="1"/>
</dbReference>
<feature type="region of interest" description="Disordered" evidence="6">
    <location>
        <begin position="47"/>
        <end position="80"/>
    </location>
</feature>
<dbReference type="Gene3D" id="4.10.240.10">
    <property type="entry name" value="Zn(2)-C6 fungal-type DNA-binding domain"/>
    <property type="match status" value="1"/>
</dbReference>
<dbReference type="GO" id="GO:0000981">
    <property type="term" value="F:DNA-binding transcription factor activity, RNA polymerase II-specific"/>
    <property type="evidence" value="ECO:0007669"/>
    <property type="project" value="InterPro"/>
</dbReference>
<dbReference type="InterPro" id="IPR007219">
    <property type="entry name" value="XnlR_reg_dom"/>
</dbReference>
<evidence type="ECO:0000313" key="9">
    <source>
        <dbReference type="Proteomes" id="UP000826661"/>
    </source>
</evidence>
<organism evidence="8 9">
    <name type="scientific">Trichoderma simmonsii</name>
    <dbReference type="NCBI Taxonomy" id="1491479"/>
    <lineage>
        <taxon>Eukaryota</taxon>
        <taxon>Fungi</taxon>
        <taxon>Dikarya</taxon>
        <taxon>Ascomycota</taxon>
        <taxon>Pezizomycotina</taxon>
        <taxon>Sordariomycetes</taxon>
        <taxon>Hypocreomycetidae</taxon>
        <taxon>Hypocreales</taxon>
        <taxon>Hypocreaceae</taxon>
        <taxon>Trichoderma</taxon>
    </lineage>
</organism>
<dbReference type="PANTHER" id="PTHR47338:SF20">
    <property type="entry name" value="ZN(II)2CYS6 TRANSCRIPTION FACTOR (EUROFUNG)"/>
    <property type="match status" value="1"/>
</dbReference>
<name>A0A8G0LLW4_9HYPO</name>
<dbReference type="AlphaFoldDB" id="A0A8G0LLW4"/>
<dbReference type="PROSITE" id="PS50048">
    <property type="entry name" value="ZN2_CY6_FUNGAL_2"/>
    <property type="match status" value="1"/>
</dbReference>
<evidence type="ECO:0000256" key="1">
    <source>
        <dbReference type="ARBA" id="ARBA00004123"/>
    </source>
</evidence>
<dbReference type="Pfam" id="PF00172">
    <property type="entry name" value="Zn_clus"/>
    <property type="match status" value="1"/>
</dbReference>
<evidence type="ECO:0000259" key="7">
    <source>
        <dbReference type="PROSITE" id="PS50048"/>
    </source>
</evidence>
<dbReference type="PROSITE" id="PS00463">
    <property type="entry name" value="ZN2_CY6_FUNGAL_1"/>
    <property type="match status" value="1"/>
</dbReference>
<dbReference type="CDD" id="cd00067">
    <property type="entry name" value="GAL4"/>
    <property type="match status" value="1"/>
</dbReference>
<evidence type="ECO:0000256" key="3">
    <source>
        <dbReference type="ARBA" id="ARBA00023015"/>
    </source>
</evidence>
<dbReference type="GO" id="GO:0005634">
    <property type="term" value="C:nucleus"/>
    <property type="evidence" value="ECO:0007669"/>
    <property type="project" value="UniProtKB-SubCell"/>
</dbReference>
<keyword evidence="2" id="KW-0479">Metal-binding</keyword>
<dbReference type="PANTHER" id="PTHR47338">
    <property type="entry name" value="ZN(II)2CYS6 TRANSCRIPTION FACTOR (EUROFUNG)-RELATED"/>
    <property type="match status" value="1"/>
</dbReference>
<dbReference type="InterPro" id="IPR036864">
    <property type="entry name" value="Zn2-C6_fun-type_DNA-bd_sf"/>
</dbReference>
<protein>
    <submittedName>
        <fullName evidence="8">Fungal_trans domain-containing protein</fullName>
    </submittedName>
</protein>
<evidence type="ECO:0000256" key="2">
    <source>
        <dbReference type="ARBA" id="ARBA00022723"/>
    </source>
</evidence>
<proteinExistence type="predicted"/>
<dbReference type="GO" id="GO:0008270">
    <property type="term" value="F:zinc ion binding"/>
    <property type="evidence" value="ECO:0007669"/>
    <property type="project" value="InterPro"/>
</dbReference>
<feature type="domain" description="Zn(2)-C6 fungal-type" evidence="7">
    <location>
        <begin position="14"/>
        <end position="44"/>
    </location>
</feature>
<dbReference type="Pfam" id="PF04082">
    <property type="entry name" value="Fungal_trans"/>
    <property type="match status" value="1"/>
</dbReference>
<dbReference type="GO" id="GO:0003677">
    <property type="term" value="F:DNA binding"/>
    <property type="evidence" value="ECO:0007669"/>
    <property type="project" value="InterPro"/>
</dbReference>
<evidence type="ECO:0000313" key="8">
    <source>
        <dbReference type="EMBL" id="QYT03168.1"/>
    </source>
</evidence>
<dbReference type="EMBL" id="CP075868">
    <property type="protein sequence ID" value="QYT03168.1"/>
    <property type="molecule type" value="Genomic_DNA"/>
</dbReference>
<evidence type="ECO:0000256" key="6">
    <source>
        <dbReference type="SAM" id="MobiDB-lite"/>
    </source>
</evidence>
<keyword evidence="3" id="KW-0805">Transcription regulation</keyword>
<keyword evidence="4" id="KW-0804">Transcription</keyword>
<sequence length="758" mass="85695">MSSSIYSSRYRNRACENCRRRKRRCDSTKPQCHLCLRSGASCRYPSFSLKPGPKRRSRDGVNANRYHTSECPSKSSTPEAVDTVDVQDIGAEQALSAFGYFDTTPTPSEPQEYIPEPVDVGLEAASAQREPRSTGLDVGNPADASFSVRPHVPGAQSPLFPPLEIIVHLVEVYFESVQSEFPLLHRPSLLKSLYSGSLLTERHSPLLLNALFALAAKFTDDPRVHSFDLSLAQCLSGAESPRTAHTRKTSRRERGRGFSRRAGELFEDTTHEYENLELDANTADKPSILLIQGAVLLSYAELSRGAVHRAYSLISKCVRIAYDAGLDRIDSAENLESTDPILYHQTTDWRKEELRRAWWCIWELESFVCNILCRTQITNLTNCQTKLPMDDMHWSEGTETPSYFLPSSFEQWSRLDIESPRISILAHRIVALHFLLAIVGLEGKESSDLSTAYSEIERCATIWRKWLPPEFKSLTQAQNSPDYLDSFSKRLWIYVINEEITLFTAKAQMFEGFNDATAPDYCQSYSKWLSSKVEQGRYSMRPSQSRKFFETIRASDNICMAIKHCPSHIIHRSSPLIVVSLWAPACIQFLVKIFATSNGELRDKASLSLQTLVSAMEQFSEYSGLCQIVLSLFLSLTGRRYLTVIIARFQEYMQKLSRSNPTDAEDTTKGAVFGRRTLSLPRPVDDAIMRITELLKPMQNNGPRVPSSGPGYESVSTEFPSTLWSYHGYENDLEPSTLSDNFLRGYDWINPLLDSSIE</sequence>
<keyword evidence="9" id="KW-1185">Reference proteome</keyword>
<accession>A0A8G0LLW4</accession>
<dbReference type="CDD" id="cd12148">
    <property type="entry name" value="fungal_TF_MHR"/>
    <property type="match status" value="1"/>
</dbReference>
<dbReference type="GO" id="GO:0006351">
    <property type="term" value="P:DNA-templated transcription"/>
    <property type="evidence" value="ECO:0007669"/>
    <property type="project" value="InterPro"/>
</dbReference>
<gene>
    <name evidence="8" type="ORF">H0G86_010137</name>
</gene>
<dbReference type="InterPro" id="IPR001138">
    <property type="entry name" value="Zn2Cys6_DnaBD"/>
</dbReference>
<evidence type="ECO:0000256" key="4">
    <source>
        <dbReference type="ARBA" id="ARBA00023163"/>
    </source>
</evidence>
<dbReference type="SMART" id="SM00906">
    <property type="entry name" value="Fungal_trans"/>
    <property type="match status" value="1"/>
</dbReference>
<comment type="subcellular location">
    <subcellularLocation>
        <location evidence="1">Nucleus</location>
    </subcellularLocation>
</comment>